<dbReference type="PANTHER" id="PTHR46534">
    <property type="entry name" value="IGGFC_BINDING DOMAIN-CONTAINING PROTEIN"/>
    <property type="match status" value="1"/>
</dbReference>
<reference evidence="2" key="1">
    <citation type="submission" date="2019-08" db="EMBL/GenBank/DDBJ databases">
        <title>The improved chromosome-level genome for the pearl oyster Pinctada fucata martensii using PacBio sequencing and Hi-C.</title>
        <authorList>
            <person name="Zheng Z."/>
        </authorList>
    </citation>
    <scope>NUCLEOTIDE SEQUENCE</scope>
    <source>
        <strain evidence="2">ZZ-2019</strain>
        <tissue evidence="2">Adductor muscle</tissue>
    </source>
</reference>
<keyword evidence="3" id="KW-1185">Reference proteome</keyword>
<evidence type="ECO:0000313" key="2">
    <source>
        <dbReference type="EMBL" id="KAK3108072.1"/>
    </source>
</evidence>
<feature type="signal peptide" evidence="1">
    <location>
        <begin position="1"/>
        <end position="22"/>
    </location>
</feature>
<dbReference type="EMBL" id="VSWD01000001">
    <property type="protein sequence ID" value="KAK3108072.1"/>
    <property type="molecule type" value="Genomic_DNA"/>
</dbReference>
<dbReference type="AlphaFoldDB" id="A0AA89CBD4"/>
<sequence length="334" mass="36989">MGYLFPLLFANFVCVSTQVIKGDHICANDDSRELNYLSEVVRQQAMQIKELYERVYAQDDDGTKNIPGQFGKEFILAFPEVNTTLEEIQLLIVSKGYGQVSLLSDEPGIDRVVNISAINALSLTLPNTLLSNGSYVGRNTVLLTSSTDIAVFVVVLSPGSGDGYMAIPATSLQTYYFFSMNRYAMLSIVAFYNETLIRFSSDAGTVIDLQSIGLSNTSDIVLDRGQVLQIKHVSWVMGHVAGSKPFMLLHGSYRDLDFSHNMFSHIDSVTHSDANLFIIPCLLRSNDSVTFCNNPGNDFAISDRHITTFTDYILSKTSQKSAISEHIFRRAATI</sequence>
<dbReference type="Proteomes" id="UP001186944">
    <property type="component" value="Unassembled WGS sequence"/>
</dbReference>
<keyword evidence="1" id="KW-0732">Signal</keyword>
<dbReference type="PANTHER" id="PTHR46534:SF1">
    <property type="entry name" value="IGGFC-BINDING PROTEIN N-TERMINAL DOMAIN-CONTAINING PROTEIN"/>
    <property type="match status" value="1"/>
</dbReference>
<feature type="chain" id="PRO_5041655434" evidence="1">
    <location>
        <begin position="23"/>
        <end position="334"/>
    </location>
</feature>
<name>A0AA89CBD4_PINIB</name>
<evidence type="ECO:0000256" key="1">
    <source>
        <dbReference type="SAM" id="SignalP"/>
    </source>
</evidence>
<gene>
    <name evidence="2" type="ORF">FSP39_000681</name>
</gene>
<proteinExistence type="predicted"/>
<accession>A0AA89CBD4</accession>
<organism evidence="2 3">
    <name type="scientific">Pinctada imbricata</name>
    <name type="common">Atlantic pearl-oyster</name>
    <name type="synonym">Pinctada martensii</name>
    <dbReference type="NCBI Taxonomy" id="66713"/>
    <lineage>
        <taxon>Eukaryota</taxon>
        <taxon>Metazoa</taxon>
        <taxon>Spiralia</taxon>
        <taxon>Lophotrochozoa</taxon>
        <taxon>Mollusca</taxon>
        <taxon>Bivalvia</taxon>
        <taxon>Autobranchia</taxon>
        <taxon>Pteriomorphia</taxon>
        <taxon>Pterioida</taxon>
        <taxon>Pterioidea</taxon>
        <taxon>Pteriidae</taxon>
        <taxon>Pinctada</taxon>
    </lineage>
</organism>
<comment type="caution">
    <text evidence="2">The sequence shown here is derived from an EMBL/GenBank/DDBJ whole genome shotgun (WGS) entry which is preliminary data.</text>
</comment>
<protein>
    <submittedName>
        <fullName evidence="2">Uncharacterized protein</fullName>
    </submittedName>
</protein>
<evidence type="ECO:0000313" key="3">
    <source>
        <dbReference type="Proteomes" id="UP001186944"/>
    </source>
</evidence>